<dbReference type="InterPro" id="IPR002885">
    <property type="entry name" value="PPR_rpt"/>
</dbReference>
<protein>
    <recommendedName>
        <fullName evidence="5">Pentatricopeptide repeat-containing protein</fullName>
    </recommendedName>
</protein>
<dbReference type="GO" id="GO:0003723">
    <property type="term" value="F:RNA binding"/>
    <property type="evidence" value="ECO:0007669"/>
    <property type="project" value="InterPro"/>
</dbReference>
<proteinExistence type="predicted"/>
<feature type="repeat" description="PPR" evidence="2">
    <location>
        <begin position="39"/>
        <end position="73"/>
    </location>
</feature>
<dbReference type="PANTHER" id="PTHR47926:SF403">
    <property type="entry name" value="PENTACOTRIPEPTIDE-REPEAT REGION OF PRORP DOMAIN-CONTAINING PROTEIN"/>
    <property type="match status" value="1"/>
</dbReference>
<dbReference type="PROSITE" id="PS51375">
    <property type="entry name" value="PPR"/>
    <property type="match status" value="4"/>
</dbReference>
<feature type="repeat" description="PPR" evidence="2">
    <location>
        <begin position="212"/>
        <end position="246"/>
    </location>
</feature>
<dbReference type="NCBIfam" id="TIGR00756">
    <property type="entry name" value="PPR"/>
    <property type="match status" value="5"/>
</dbReference>
<dbReference type="AlphaFoldDB" id="A0A9Q0HEA3"/>
<keyword evidence="1" id="KW-0677">Repeat</keyword>
<dbReference type="Pfam" id="PF20431">
    <property type="entry name" value="E_motif"/>
    <property type="match status" value="1"/>
</dbReference>
<dbReference type="OrthoDB" id="185373at2759"/>
<evidence type="ECO:0008006" key="5">
    <source>
        <dbReference type="Google" id="ProtNLM"/>
    </source>
</evidence>
<dbReference type="GO" id="GO:0009451">
    <property type="term" value="P:RNA modification"/>
    <property type="evidence" value="ECO:0007669"/>
    <property type="project" value="InterPro"/>
</dbReference>
<feature type="repeat" description="PPR" evidence="2">
    <location>
        <begin position="293"/>
        <end position="327"/>
    </location>
</feature>
<sequence length="455" mass="51813">MDYSELLFFQIVEIFYAEILLWNAMIRGDAYNGPRLIPNNFTYRHVLKSCAQMGMTREGKKLHCQILKSGYCRIHSVDNSLLNFYMKIEGCCDSFELCDMENVNLSDAWKVFDVMLLKPTELWNKMISAYGNLGNVECAGRLFDNMPERNVVSWNSMVTGFAKAGDVEKARDLFERMPVKNVVSWTCTVEACASSGDLDQAKRLFQQMPVRNVISWNSIISNYNRHGKFKEALDLFVQMHLGGVDLDGWIHNNLIQDWSHVGVIAVTALIEMYAKCGVVYRAFKVFIKIGNKDVFCWNVMIKSLAIHGRTGDAVKISFLMQRKGVKANDFTFTSALFACCHGGLVEGGHQLFYRMKRDFGINPNLEHYGCLMPYEPDIAIWEALLGGCRISNDSKLAEKIMNRVDKLKTTEPGVYVLLSNIYASGGEWPEAVCAREKMEEKSLWKKKKKPEHLNA</sequence>
<dbReference type="EMBL" id="JAMYWD010000008">
    <property type="protein sequence ID" value="KAJ4962442.1"/>
    <property type="molecule type" value="Genomic_DNA"/>
</dbReference>
<dbReference type="InterPro" id="IPR046848">
    <property type="entry name" value="E_motif"/>
</dbReference>
<organism evidence="3 4">
    <name type="scientific">Protea cynaroides</name>
    <dbReference type="NCBI Taxonomy" id="273540"/>
    <lineage>
        <taxon>Eukaryota</taxon>
        <taxon>Viridiplantae</taxon>
        <taxon>Streptophyta</taxon>
        <taxon>Embryophyta</taxon>
        <taxon>Tracheophyta</taxon>
        <taxon>Spermatophyta</taxon>
        <taxon>Magnoliopsida</taxon>
        <taxon>Proteales</taxon>
        <taxon>Proteaceae</taxon>
        <taxon>Protea</taxon>
    </lineage>
</organism>
<reference evidence="3" key="1">
    <citation type="journal article" date="2023" name="Plant J.">
        <title>The genome of the king protea, Protea cynaroides.</title>
        <authorList>
            <person name="Chang J."/>
            <person name="Duong T.A."/>
            <person name="Schoeman C."/>
            <person name="Ma X."/>
            <person name="Roodt D."/>
            <person name="Barker N."/>
            <person name="Li Z."/>
            <person name="Van de Peer Y."/>
            <person name="Mizrachi E."/>
        </authorList>
    </citation>
    <scope>NUCLEOTIDE SEQUENCE</scope>
    <source>
        <tissue evidence="3">Young leaves</tissue>
    </source>
</reference>
<dbReference type="FunFam" id="1.25.40.10:FF:000031">
    <property type="entry name" value="Pentatricopeptide repeat-containing protein mitochondrial"/>
    <property type="match status" value="1"/>
</dbReference>
<dbReference type="InterPro" id="IPR011990">
    <property type="entry name" value="TPR-like_helical_dom_sf"/>
</dbReference>
<dbReference type="Pfam" id="PF01535">
    <property type="entry name" value="PPR"/>
    <property type="match status" value="6"/>
</dbReference>
<dbReference type="SUPFAM" id="SSF48452">
    <property type="entry name" value="TPR-like"/>
    <property type="match status" value="1"/>
</dbReference>
<evidence type="ECO:0000313" key="4">
    <source>
        <dbReference type="Proteomes" id="UP001141806"/>
    </source>
</evidence>
<dbReference type="Gene3D" id="1.25.40.10">
    <property type="entry name" value="Tetratricopeptide repeat domain"/>
    <property type="match status" value="3"/>
</dbReference>
<gene>
    <name evidence="3" type="ORF">NE237_022381</name>
</gene>
<dbReference type="InterPro" id="IPR046960">
    <property type="entry name" value="PPR_At4g14850-like_plant"/>
</dbReference>
<keyword evidence="4" id="KW-1185">Reference proteome</keyword>
<evidence type="ECO:0000256" key="2">
    <source>
        <dbReference type="PROSITE-ProRule" id="PRU00708"/>
    </source>
</evidence>
<accession>A0A9Q0HEA3</accession>
<dbReference type="Pfam" id="PF13041">
    <property type="entry name" value="PPR_2"/>
    <property type="match status" value="1"/>
</dbReference>
<evidence type="ECO:0000256" key="1">
    <source>
        <dbReference type="ARBA" id="ARBA00022737"/>
    </source>
</evidence>
<feature type="repeat" description="PPR" evidence="2">
    <location>
        <begin position="150"/>
        <end position="184"/>
    </location>
</feature>
<comment type="caution">
    <text evidence="3">The sequence shown here is derived from an EMBL/GenBank/DDBJ whole genome shotgun (WGS) entry which is preliminary data.</text>
</comment>
<evidence type="ECO:0000313" key="3">
    <source>
        <dbReference type="EMBL" id="KAJ4962442.1"/>
    </source>
</evidence>
<dbReference type="Proteomes" id="UP001141806">
    <property type="component" value="Unassembled WGS sequence"/>
</dbReference>
<name>A0A9Q0HEA3_9MAGN</name>
<dbReference type="PANTHER" id="PTHR47926">
    <property type="entry name" value="PENTATRICOPEPTIDE REPEAT-CONTAINING PROTEIN"/>
    <property type="match status" value="1"/>
</dbReference>